<keyword evidence="6" id="KW-0238">DNA-binding</keyword>
<evidence type="ECO:0000256" key="4">
    <source>
        <dbReference type="ARBA" id="ARBA00022833"/>
    </source>
</evidence>
<dbReference type="AlphaFoldDB" id="A0A3P7ZLU0"/>
<keyword evidence="12" id="KW-1185">Reference proteome</keyword>
<evidence type="ECO:0000313" key="12">
    <source>
        <dbReference type="Proteomes" id="UP000269396"/>
    </source>
</evidence>
<sequence>MGPCPICGDKISGYHYGIFCCESCKGFFKRTVQNAKRYACHRPNASSRCEINVASRKKCPACRFLKCVDKGMSKVD</sequence>
<dbReference type="PANTHER" id="PTHR24086">
    <property type="entry name" value="NUCLEAR RECEPTOR SUBFAMILY 5 GROUP A"/>
    <property type="match status" value="1"/>
</dbReference>
<keyword evidence="2" id="KW-0479">Metal-binding</keyword>
<evidence type="ECO:0000256" key="5">
    <source>
        <dbReference type="ARBA" id="ARBA00023015"/>
    </source>
</evidence>
<proteinExistence type="predicted"/>
<reference evidence="11 12" key="1">
    <citation type="submission" date="2018-11" db="EMBL/GenBank/DDBJ databases">
        <authorList>
            <consortium name="Pathogen Informatics"/>
        </authorList>
    </citation>
    <scope>NUCLEOTIDE SEQUENCE [LARGE SCALE GENOMIC DNA]</scope>
    <source>
        <strain>Denwood</strain>
        <strain evidence="12">Zambia</strain>
    </source>
</reference>
<feature type="domain" description="Nuclear receptor" evidence="10">
    <location>
        <begin position="1"/>
        <end position="76"/>
    </location>
</feature>
<keyword evidence="5" id="KW-0805">Transcription regulation</keyword>
<dbReference type="SMART" id="SM00399">
    <property type="entry name" value="ZnF_C4"/>
    <property type="match status" value="1"/>
</dbReference>
<evidence type="ECO:0000313" key="11">
    <source>
        <dbReference type="EMBL" id="VDP01382.1"/>
    </source>
</evidence>
<evidence type="ECO:0000256" key="9">
    <source>
        <dbReference type="ARBA" id="ARBA00023242"/>
    </source>
</evidence>
<organism evidence="11 12">
    <name type="scientific">Schistosoma mattheei</name>
    <dbReference type="NCBI Taxonomy" id="31246"/>
    <lineage>
        <taxon>Eukaryota</taxon>
        <taxon>Metazoa</taxon>
        <taxon>Spiralia</taxon>
        <taxon>Lophotrochozoa</taxon>
        <taxon>Platyhelminthes</taxon>
        <taxon>Trematoda</taxon>
        <taxon>Digenea</taxon>
        <taxon>Strigeidida</taxon>
        <taxon>Schistosomatoidea</taxon>
        <taxon>Schistosomatidae</taxon>
        <taxon>Schistosoma</taxon>
    </lineage>
</organism>
<evidence type="ECO:0000256" key="7">
    <source>
        <dbReference type="ARBA" id="ARBA00023163"/>
    </source>
</evidence>
<dbReference type="GO" id="GO:0008270">
    <property type="term" value="F:zinc ion binding"/>
    <property type="evidence" value="ECO:0007669"/>
    <property type="project" value="UniProtKB-KW"/>
</dbReference>
<gene>
    <name evidence="11" type="ORF">SMTD_LOCUS3985</name>
</gene>
<dbReference type="Proteomes" id="UP000269396">
    <property type="component" value="Unassembled WGS sequence"/>
</dbReference>
<comment type="subcellular location">
    <subcellularLocation>
        <location evidence="1">Nucleus</location>
    </subcellularLocation>
</comment>
<dbReference type="InterPro" id="IPR001628">
    <property type="entry name" value="Znf_hrmn_rcpt"/>
</dbReference>
<keyword evidence="7" id="KW-0804">Transcription</keyword>
<protein>
    <recommendedName>
        <fullName evidence="10">Nuclear receptor domain-containing protein</fullName>
    </recommendedName>
</protein>
<dbReference type="InterPro" id="IPR013088">
    <property type="entry name" value="Znf_NHR/GATA"/>
</dbReference>
<evidence type="ECO:0000256" key="2">
    <source>
        <dbReference type="ARBA" id="ARBA00022723"/>
    </source>
</evidence>
<evidence type="ECO:0000256" key="3">
    <source>
        <dbReference type="ARBA" id="ARBA00022771"/>
    </source>
</evidence>
<dbReference type="Pfam" id="PF00105">
    <property type="entry name" value="zf-C4"/>
    <property type="match status" value="1"/>
</dbReference>
<evidence type="ECO:0000256" key="8">
    <source>
        <dbReference type="ARBA" id="ARBA00023170"/>
    </source>
</evidence>
<dbReference type="PROSITE" id="PS51030">
    <property type="entry name" value="NUCLEAR_REC_DBD_2"/>
    <property type="match status" value="1"/>
</dbReference>
<evidence type="ECO:0000256" key="6">
    <source>
        <dbReference type="ARBA" id="ARBA00023125"/>
    </source>
</evidence>
<dbReference type="GO" id="GO:0005634">
    <property type="term" value="C:nucleus"/>
    <property type="evidence" value="ECO:0007669"/>
    <property type="project" value="UniProtKB-SubCell"/>
</dbReference>
<dbReference type="PROSITE" id="PS00031">
    <property type="entry name" value="NUCLEAR_REC_DBD_1"/>
    <property type="match status" value="1"/>
</dbReference>
<keyword evidence="3" id="KW-0863">Zinc-finger</keyword>
<accession>A0A3P7ZLU0</accession>
<evidence type="ECO:0000256" key="1">
    <source>
        <dbReference type="ARBA" id="ARBA00004123"/>
    </source>
</evidence>
<dbReference type="GO" id="GO:0004879">
    <property type="term" value="F:nuclear receptor activity"/>
    <property type="evidence" value="ECO:0007669"/>
    <property type="project" value="InterPro"/>
</dbReference>
<evidence type="ECO:0000259" key="10">
    <source>
        <dbReference type="PROSITE" id="PS51030"/>
    </source>
</evidence>
<dbReference type="SUPFAM" id="SSF57716">
    <property type="entry name" value="Glucocorticoid receptor-like (DNA-binding domain)"/>
    <property type="match status" value="1"/>
</dbReference>
<dbReference type="GO" id="GO:0043565">
    <property type="term" value="F:sequence-specific DNA binding"/>
    <property type="evidence" value="ECO:0007669"/>
    <property type="project" value="InterPro"/>
</dbReference>
<name>A0A3P7ZLU0_9TREM</name>
<keyword evidence="4" id="KW-0862">Zinc</keyword>
<dbReference type="PANTHER" id="PTHR24086:SF25">
    <property type="entry name" value="NUCLEAR HORMONE RECEPTOR FTZ-F1 BETA"/>
    <property type="match status" value="1"/>
</dbReference>
<dbReference type="Gene3D" id="3.30.50.10">
    <property type="entry name" value="Erythroid Transcription Factor GATA-1, subunit A"/>
    <property type="match status" value="1"/>
</dbReference>
<dbReference type="EMBL" id="UZAL01009106">
    <property type="protein sequence ID" value="VDP01382.1"/>
    <property type="molecule type" value="Genomic_DNA"/>
</dbReference>
<keyword evidence="8" id="KW-0675">Receptor</keyword>
<dbReference type="InterPro" id="IPR016355">
    <property type="entry name" value="NR5-like"/>
</dbReference>
<keyword evidence="9" id="KW-0539">Nucleus</keyword>
<dbReference type="PRINTS" id="PR00047">
    <property type="entry name" value="STROIDFINGER"/>
</dbReference>